<evidence type="ECO:0000313" key="3">
    <source>
        <dbReference type="Proteomes" id="UP000324288"/>
    </source>
</evidence>
<feature type="compositionally biased region" description="Polar residues" evidence="1">
    <location>
        <begin position="91"/>
        <end position="106"/>
    </location>
</feature>
<accession>A0A5E3ZXB4</accession>
<name>A0A5E3ZXB4_9ACTN</name>
<organism evidence="2 3">
    <name type="scientific">Lawsonella clevelandensis</name>
    <dbReference type="NCBI Taxonomy" id="1528099"/>
    <lineage>
        <taxon>Bacteria</taxon>
        <taxon>Bacillati</taxon>
        <taxon>Actinomycetota</taxon>
        <taxon>Actinomycetes</taxon>
        <taxon>Mycobacteriales</taxon>
        <taxon>Lawsonellaceae</taxon>
        <taxon>Lawsonella</taxon>
    </lineage>
</organism>
<sequence length="106" mass="11606">MLGATISTPVSWGETPEERCKRETEAYNRLWQEDWIRNHPKETGIAVGLRHDDDTPPSSPTVSPKPDVPPTSQEPLSTPLTLPQPTTTPTAMISSSSKAPTLSFHS</sequence>
<gene>
    <name evidence="2" type="ORF">LC603019_00976</name>
</gene>
<keyword evidence="3" id="KW-1185">Reference proteome</keyword>
<reference evidence="2 3" key="1">
    <citation type="submission" date="2019-04" db="EMBL/GenBank/DDBJ databases">
        <authorList>
            <person name="Seth-Smith MB H."/>
            <person name="Seth-Smith H."/>
        </authorList>
    </citation>
    <scope>NUCLEOTIDE SEQUENCE [LARGE SCALE GENOMIC DNA]</scope>
    <source>
        <strain evidence="2">USB-603019</strain>
    </source>
</reference>
<feature type="compositionally biased region" description="Low complexity" evidence="1">
    <location>
        <begin position="60"/>
        <end position="90"/>
    </location>
</feature>
<proteinExistence type="predicted"/>
<evidence type="ECO:0000313" key="2">
    <source>
        <dbReference type="EMBL" id="VHO00768.1"/>
    </source>
</evidence>
<feature type="region of interest" description="Disordered" evidence="1">
    <location>
        <begin position="42"/>
        <end position="106"/>
    </location>
</feature>
<evidence type="ECO:0000256" key="1">
    <source>
        <dbReference type="SAM" id="MobiDB-lite"/>
    </source>
</evidence>
<dbReference type="AlphaFoldDB" id="A0A5E3ZXB4"/>
<protein>
    <submittedName>
        <fullName evidence="2">Uncharacterized protein</fullName>
    </submittedName>
</protein>
<dbReference type="Proteomes" id="UP000324288">
    <property type="component" value="Chromosome"/>
</dbReference>
<dbReference type="EMBL" id="LR584267">
    <property type="protein sequence ID" value="VHO00768.1"/>
    <property type="molecule type" value="Genomic_DNA"/>
</dbReference>